<dbReference type="Gene3D" id="3.40.50.300">
    <property type="entry name" value="P-loop containing nucleotide triphosphate hydrolases"/>
    <property type="match status" value="1"/>
</dbReference>
<dbReference type="EMBL" id="CAXAMM010000001">
    <property type="protein sequence ID" value="CAK8985224.1"/>
    <property type="molecule type" value="Genomic_DNA"/>
</dbReference>
<evidence type="ECO:0000313" key="2">
    <source>
        <dbReference type="Proteomes" id="UP001642464"/>
    </source>
</evidence>
<evidence type="ECO:0000313" key="1">
    <source>
        <dbReference type="EMBL" id="CAK8985224.1"/>
    </source>
</evidence>
<protein>
    <submittedName>
        <fullName evidence="1">Sugar phosphate/phosphate translocator</fullName>
    </submittedName>
</protein>
<gene>
    <name evidence="1" type="ORF">SCF082_LOCUS67</name>
</gene>
<accession>A0ABP0H7J1</accession>
<keyword evidence="2" id="KW-1185">Reference proteome</keyword>
<dbReference type="Proteomes" id="UP001642464">
    <property type="component" value="Unassembled WGS sequence"/>
</dbReference>
<organism evidence="1 2">
    <name type="scientific">Durusdinium trenchii</name>
    <dbReference type="NCBI Taxonomy" id="1381693"/>
    <lineage>
        <taxon>Eukaryota</taxon>
        <taxon>Sar</taxon>
        <taxon>Alveolata</taxon>
        <taxon>Dinophyceae</taxon>
        <taxon>Suessiales</taxon>
        <taxon>Symbiodiniaceae</taxon>
        <taxon>Durusdinium</taxon>
    </lineage>
</organism>
<sequence length="355" mass="40356">MILAFLLFHTFLAEVVNAREHDELQLLQRRNVDLIGMEPFQNPKATKSYVLIHIPKTAGSSLRGDGKAVVAPAEFKLNFESSWVRTVHAEDQVDMAMLRFPLDHVLSQFMECKYDQAWKPSPLVPTHGVAGHGTYGGFEEWVDHFLKMQSTASLVSYPVCREVLQMGQHAELKAECQRMQKAAYDCYNPWNMQTRYLSEFWDHFALSSSLEPKLAPAVAHLKHTVTGVVEFYNETLCVLYFQRHGTVPSSCSCGGAGALPDRESRPVLHGLPHHALSELPTAVVKRLHGLIRQDAQLYAMGLHRLEEEAKKVREATEVEIFCEEPLAMLWDRVEQMLKELDLTSWFHELRSGWSG</sequence>
<dbReference type="InterPro" id="IPR027417">
    <property type="entry name" value="P-loop_NTPase"/>
</dbReference>
<name>A0ABP0H7J1_9DINO</name>
<reference evidence="1 2" key="1">
    <citation type="submission" date="2024-02" db="EMBL/GenBank/DDBJ databases">
        <authorList>
            <person name="Chen Y."/>
            <person name="Shah S."/>
            <person name="Dougan E. K."/>
            <person name="Thang M."/>
            <person name="Chan C."/>
        </authorList>
    </citation>
    <scope>NUCLEOTIDE SEQUENCE [LARGE SCALE GENOMIC DNA]</scope>
</reference>
<comment type="caution">
    <text evidence="1">The sequence shown here is derived from an EMBL/GenBank/DDBJ whole genome shotgun (WGS) entry which is preliminary data.</text>
</comment>
<proteinExistence type="predicted"/>